<protein>
    <submittedName>
        <fullName evidence="7">Methyltransferase trt5</fullName>
    </submittedName>
</protein>
<comment type="similarity">
    <text evidence="4">Belongs to the class I-like SAM-binding methyltransferase superfamily.</text>
</comment>
<gene>
    <name evidence="7" type="ORF">D0Z07_3197</name>
</gene>
<dbReference type="PANTHER" id="PTHR35897">
    <property type="entry name" value="METHYLTRANSFERASE AUSD"/>
    <property type="match status" value="1"/>
</dbReference>
<dbReference type="InterPro" id="IPR013217">
    <property type="entry name" value="Methyltransf_12"/>
</dbReference>
<dbReference type="SUPFAM" id="SSF53335">
    <property type="entry name" value="S-adenosyl-L-methionine-dependent methyltransferases"/>
    <property type="match status" value="1"/>
</dbReference>
<evidence type="ECO:0000256" key="2">
    <source>
        <dbReference type="ARBA" id="ARBA00022679"/>
    </source>
</evidence>
<dbReference type="GO" id="GO:0008168">
    <property type="term" value="F:methyltransferase activity"/>
    <property type="evidence" value="ECO:0007669"/>
    <property type="project" value="UniProtKB-KW"/>
</dbReference>
<evidence type="ECO:0000256" key="3">
    <source>
        <dbReference type="ARBA" id="ARBA00022691"/>
    </source>
</evidence>
<dbReference type="CDD" id="cd02440">
    <property type="entry name" value="AdoMet_MTases"/>
    <property type="match status" value="1"/>
</dbReference>
<name>A0A9P7AZ16_9HELO</name>
<feature type="domain" description="Methyltransferase type 12" evidence="6">
    <location>
        <begin position="101"/>
        <end position="200"/>
    </location>
</feature>
<keyword evidence="7" id="KW-0489">Methyltransferase</keyword>
<dbReference type="InterPro" id="IPR051654">
    <property type="entry name" value="Meroterpenoid_MTases"/>
</dbReference>
<proteinExistence type="inferred from homology"/>
<evidence type="ECO:0000313" key="8">
    <source>
        <dbReference type="Proteomes" id="UP000785200"/>
    </source>
</evidence>
<dbReference type="Gene3D" id="3.40.50.150">
    <property type="entry name" value="Vaccinia Virus protein VP39"/>
    <property type="match status" value="1"/>
</dbReference>
<keyword evidence="3" id="KW-0949">S-adenosyl-L-methionine</keyword>
<dbReference type="InterPro" id="IPR029063">
    <property type="entry name" value="SAM-dependent_MTases_sf"/>
</dbReference>
<evidence type="ECO:0000256" key="5">
    <source>
        <dbReference type="SAM" id="MobiDB-lite"/>
    </source>
</evidence>
<feature type="region of interest" description="Disordered" evidence="5">
    <location>
        <begin position="1"/>
        <end position="27"/>
    </location>
</feature>
<comment type="caution">
    <text evidence="7">The sequence shown here is derived from an EMBL/GenBank/DDBJ whole genome shotgun (WGS) entry which is preliminary data.</text>
</comment>
<dbReference type="PANTHER" id="PTHR35897:SF1">
    <property type="entry name" value="METHYLTRANSFERASE AUSD"/>
    <property type="match status" value="1"/>
</dbReference>
<evidence type="ECO:0000313" key="7">
    <source>
        <dbReference type="EMBL" id="KAG0650565.1"/>
    </source>
</evidence>
<keyword evidence="2" id="KW-0808">Transferase</keyword>
<dbReference type="Proteomes" id="UP000785200">
    <property type="component" value="Unassembled WGS sequence"/>
</dbReference>
<reference evidence="7" key="1">
    <citation type="submission" date="2019-07" db="EMBL/GenBank/DDBJ databases">
        <title>Hyphodiscus hymeniophilus genome sequencing and assembly.</title>
        <authorList>
            <person name="Kramer G."/>
            <person name="Nodwell J."/>
        </authorList>
    </citation>
    <scope>NUCLEOTIDE SEQUENCE</scope>
    <source>
        <strain evidence="7">ATCC 34498</strain>
    </source>
</reference>
<dbReference type="Pfam" id="PF08242">
    <property type="entry name" value="Methyltransf_12"/>
    <property type="match status" value="1"/>
</dbReference>
<evidence type="ECO:0000259" key="6">
    <source>
        <dbReference type="Pfam" id="PF08242"/>
    </source>
</evidence>
<accession>A0A9P7AZ16</accession>
<feature type="compositionally biased region" description="Basic and acidic residues" evidence="5">
    <location>
        <begin position="16"/>
        <end position="27"/>
    </location>
</feature>
<dbReference type="AlphaFoldDB" id="A0A9P7AZ16"/>
<evidence type="ECO:0000256" key="4">
    <source>
        <dbReference type="ARBA" id="ARBA00038314"/>
    </source>
</evidence>
<feature type="compositionally biased region" description="Polar residues" evidence="5">
    <location>
        <begin position="1"/>
        <end position="11"/>
    </location>
</feature>
<evidence type="ECO:0000256" key="1">
    <source>
        <dbReference type="ARBA" id="ARBA00005179"/>
    </source>
</evidence>
<comment type="pathway">
    <text evidence="1">Secondary metabolite biosynthesis.</text>
</comment>
<dbReference type="GO" id="GO:0032259">
    <property type="term" value="P:methylation"/>
    <property type="evidence" value="ECO:0007669"/>
    <property type="project" value="UniProtKB-KW"/>
</dbReference>
<keyword evidence="8" id="KW-1185">Reference proteome</keyword>
<dbReference type="EMBL" id="VNKQ01000006">
    <property type="protein sequence ID" value="KAG0650565.1"/>
    <property type="molecule type" value="Genomic_DNA"/>
</dbReference>
<sequence length="289" mass="32782">MATTSIPSSDPQAFGRSKDVSSYRQEPGEKLGALARELLEDYSKVSPEEVESHVKNIRDEAWDIFPYPCIGGFRFLDLAIATTPEYPAIIERLKTGNETFLDLGCCFGQELRRVAFDGAPTESLYGCDLRPEFFDLGYKLFRDKETLKSKFLAVDIFDSSSALSSLYGKVDIIYAGSFLHLFEYAKQVEVCKQIVKLLKDTKGSLLLGRQVGNLDAGNIVRDTNTARTVFSDADLRIRHNNESFKNMWDEVGEATGTKWRVETEMKEIKERFDAHGPNVRRLRFAVFRE</sequence>
<organism evidence="7 8">
    <name type="scientific">Hyphodiscus hymeniophilus</name>
    <dbReference type="NCBI Taxonomy" id="353542"/>
    <lineage>
        <taxon>Eukaryota</taxon>
        <taxon>Fungi</taxon>
        <taxon>Dikarya</taxon>
        <taxon>Ascomycota</taxon>
        <taxon>Pezizomycotina</taxon>
        <taxon>Leotiomycetes</taxon>
        <taxon>Helotiales</taxon>
        <taxon>Hyphodiscaceae</taxon>
        <taxon>Hyphodiscus</taxon>
    </lineage>
</organism>
<dbReference type="OrthoDB" id="2094832at2759"/>